<keyword evidence="1" id="KW-0812">Transmembrane</keyword>
<feature type="transmembrane region" description="Helical" evidence="1">
    <location>
        <begin position="86"/>
        <end position="111"/>
    </location>
</feature>
<evidence type="ECO:0008006" key="4">
    <source>
        <dbReference type="Google" id="ProtNLM"/>
    </source>
</evidence>
<dbReference type="Proteomes" id="UP000183461">
    <property type="component" value="Unassembled WGS sequence"/>
</dbReference>
<accession>A0A1K1MVQ6</accession>
<feature type="transmembrane region" description="Helical" evidence="1">
    <location>
        <begin position="132"/>
        <end position="151"/>
    </location>
</feature>
<feature type="transmembrane region" description="Helical" evidence="1">
    <location>
        <begin position="163"/>
        <end position="182"/>
    </location>
</feature>
<keyword evidence="1" id="KW-0472">Membrane</keyword>
<dbReference type="RefSeq" id="WP_072299773.1">
    <property type="nucleotide sequence ID" value="NZ_FPIP01000003.1"/>
</dbReference>
<proteinExistence type="predicted"/>
<evidence type="ECO:0000256" key="1">
    <source>
        <dbReference type="SAM" id="Phobius"/>
    </source>
</evidence>
<reference evidence="2 3" key="1">
    <citation type="submission" date="2016-11" db="EMBL/GenBank/DDBJ databases">
        <authorList>
            <person name="Jaros S."/>
            <person name="Januszkiewicz K."/>
            <person name="Wedrychowicz H."/>
        </authorList>
    </citation>
    <scope>NUCLEOTIDE SEQUENCE [LARGE SCALE GENOMIC DNA]</scope>
    <source>
        <strain evidence="2 3">YL228</strain>
    </source>
</reference>
<evidence type="ECO:0000313" key="3">
    <source>
        <dbReference type="Proteomes" id="UP000183461"/>
    </source>
</evidence>
<dbReference type="AlphaFoldDB" id="A0A1K1MVQ6"/>
<gene>
    <name evidence="2" type="ORF">SAMN02910280_1429</name>
</gene>
<evidence type="ECO:0000313" key="2">
    <source>
        <dbReference type="EMBL" id="SFW27258.1"/>
    </source>
</evidence>
<name>A0A1K1MVQ6_RUMFL</name>
<dbReference type="EMBL" id="FPIP01000003">
    <property type="protein sequence ID" value="SFW27258.1"/>
    <property type="molecule type" value="Genomic_DNA"/>
</dbReference>
<feature type="transmembrane region" description="Helical" evidence="1">
    <location>
        <begin position="279"/>
        <end position="304"/>
    </location>
</feature>
<feature type="transmembrane region" description="Helical" evidence="1">
    <location>
        <begin position="35"/>
        <end position="66"/>
    </location>
</feature>
<keyword evidence="1" id="KW-1133">Transmembrane helix</keyword>
<sequence length="308" mass="34935">MKILSVIPKAERISGDELDIVEPNDYVIGFKKRNLILIAIYLLMGFAVLSILLPILIDFVAFFLPAKAQDSIDAFFEQHNYLWEKGGLLIFFGSVIFLLISVYFSDLKIVISDRQLIEFSSKNPKTGQSNAVFFYIGIGMFILMCTLKAAIDENGRGDAALFWFILLVFALSCIKNLVIPILQKISLNKRARTCTVPVTAEYKRSISLWSDAVAKEQQFSSLPVYAYCYNGQNYSMRVSSNNNIAPDSFETIRIMIDPANPDRYYSDEVFIKDFGKVKAFLMILLTLALMTIPIWGIFLFKLIVDKTI</sequence>
<organism evidence="2 3">
    <name type="scientific">Ruminococcus flavefaciens</name>
    <dbReference type="NCBI Taxonomy" id="1265"/>
    <lineage>
        <taxon>Bacteria</taxon>
        <taxon>Bacillati</taxon>
        <taxon>Bacillota</taxon>
        <taxon>Clostridia</taxon>
        <taxon>Eubacteriales</taxon>
        <taxon>Oscillospiraceae</taxon>
        <taxon>Ruminococcus</taxon>
    </lineage>
</organism>
<protein>
    <recommendedName>
        <fullName evidence="4">DUF3592 domain-containing protein</fullName>
    </recommendedName>
</protein>